<reference evidence="4 5" key="1">
    <citation type="submission" date="2019-10" db="EMBL/GenBank/DDBJ databases">
        <title>Alkaliphilus serpentinus sp. nov. and Alkaliphilus pronyensis sp. nov., two novel anaerobic alkaliphilic species isolated from the serpentinized-hosted hydrothermal field of the Prony Bay (New Caledonia).</title>
        <authorList>
            <person name="Postec A."/>
        </authorList>
    </citation>
    <scope>NUCLEOTIDE SEQUENCE [LARGE SCALE GENOMIC DNA]</scope>
    <source>
        <strain evidence="4 5">LacT</strain>
    </source>
</reference>
<evidence type="ECO:0000256" key="1">
    <source>
        <dbReference type="ARBA" id="ARBA00022795"/>
    </source>
</evidence>
<protein>
    <submittedName>
        <fullName evidence="4">Flagellar protein FlgN</fullName>
    </submittedName>
</protein>
<dbReference type="InterPro" id="IPR036679">
    <property type="entry name" value="FlgN-like_sf"/>
</dbReference>
<gene>
    <name evidence="4" type="ORF">F8153_13685</name>
</gene>
<accession>A0A833M920</accession>
<evidence type="ECO:0000313" key="5">
    <source>
        <dbReference type="Proteomes" id="UP000465601"/>
    </source>
</evidence>
<dbReference type="RefSeq" id="WP_151866914.1">
    <property type="nucleotide sequence ID" value="NZ_WBZB01000051.1"/>
</dbReference>
<dbReference type="OrthoDB" id="1680765at2"/>
<dbReference type="Proteomes" id="UP000465601">
    <property type="component" value="Unassembled WGS sequence"/>
</dbReference>
<dbReference type="EMBL" id="WBZB01000051">
    <property type="protein sequence ID" value="KAB3526648.1"/>
    <property type="molecule type" value="Genomic_DNA"/>
</dbReference>
<feature type="region of interest" description="Disordered" evidence="3">
    <location>
        <begin position="143"/>
        <end position="165"/>
    </location>
</feature>
<dbReference type="Gene3D" id="1.20.58.300">
    <property type="entry name" value="FlgN-like"/>
    <property type="match status" value="1"/>
</dbReference>
<proteinExistence type="predicted"/>
<comment type="caution">
    <text evidence="4">The sequence shown here is derived from an EMBL/GenBank/DDBJ whole genome shotgun (WGS) entry which is preliminary data.</text>
</comment>
<evidence type="ECO:0000256" key="2">
    <source>
        <dbReference type="SAM" id="Coils"/>
    </source>
</evidence>
<keyword evidence="4" id="KW-0969">Cilium</keyword>
<keyword evidence="4" id="KW-0966">Cell projection</keyword>
<feature type="coiled-coil region" evidence="2">
    <location>
        <begin position="90"/>
        <end position="124"/>
    </location>
</feature>
<sequence length="165" mass="19372">MIKTTDQLMESLNQEKILYHEILKLEKEKFEVIKTANLKELEKMTIKEQQYLMKMATFEKIRRSILTNAAKEIGVEELHSISDLLIHLKNSEMVQQIDDLRNQMLNVIAEIKEINELNEKLMNQHLDYINFNMELLTSNLQSTSNYSGNPTEKGKQKTNLFDARI</sequence>
<dbReference type="Pfam" id="PF05130">
    <property type="entry name" value="FlgN"/>
    <property type="match status" value="1"/>
</dbReference>
<keyword evidence="5" id="KW-1185">Reference proteome</keyword>
<keyword evidence="1" id="KW-1005">Bacterial flagellum biogenesis</keyword>
<organism evidence="4 5">
    <name type="scientific">Alkaliphilus serpentinus</name>
    <dbReference type="NCBI Taxonomy" id="1482731"/>
    <lineage>
        <taxon>Bacteria</taxon>
        <taxon>Bacillati</taxon>
        <taxon>Bacillota</taxon>
        <taxon>Clostridia</taxon>
        <taxon>Peptostreptococcales</taxon>
        <taxon>Natronincolaceae</taxon>
        <taxon>Alkaliphilus</taxon>
    </lineage>
</organism>
<keyword evidence="2" id="KW-0175">Coiled coil</keyword>
<evidence type="ECO:0000256" key="3">
    <source>
        <dbReference type="SAM" id="MobiDB-lite"/>
    </source>
</evidence>
<name>A0A833M920_9FIRM</name>
<dbReference type="AlphaFoldDB" id="A0A833M920"/>
<evidence type="ECO:0000313" key="4">
    <source>
        <dbReference type="EMBL" id="KAB3526648.1"/>
    </source>
</evidence>
<keyword evidence="4" id="KW-0282">Flagellum</keyword>
<dbReference type="SUPFAM" id="SSF140566">
    <property type="entry name" value="FlgN-like"/>
    <property type="match status" value="1"/>
</dbReference>
<dbReference type="InterPro" id="IPR007809">
    <property type="entry name" value="FlgN-like"/>
</dbReference>
<dbReference type="GO" id="GO:0044780">
    <property type="term" value="P:bacterial-type flagellum assembly"/>
    <property type="evidence" value="ECO:0007669"/>
    <property type="project" value="InterPro"/>
</dbReference>